<accession>A0A1I6GZX8</accession>
<name>A0A1I6GZX8_9EURY</name>
<reference evidence="3" key="1">
    <citation type="submission" date="2016-10" db="EMBL/GenBank/DDBJ databases">
        <authorList>
            <person name="Varghese N."/>
            <person name="Submissions S."/>
        </authorList>
    </citation>
    <scope>NUCLEOTIDE SEQUENCE [LARGE SCALE GENOMIC DNA]</scope>
    <source>
        <strain evidence="3">CGMCC 1.8711</strain>
    </source>
</reference>
<dbReference type="InterPro" id="IPR036390">
    <property type="entry name" value="WH_DNA-bd_sf"/>
</dbReference>
<dbReference type="EMBL" id="FOYS01000002">
    <property type="protein sequence ID" value="SFR47754.1"/>
    <property type="molecule type" value="Genomic_DNA"/>
</dbReference>
<dbReference type="InterPro" id="IPR036388">
    <property type="entry name" value="WH-like_DNA-bd_sf"/>
</dbReference>
<feature type="domain" description="HTH crp-type" evidence="1">
    <location>
        <begin position="19"/>
        <end position="68"/>
    </location>
</feature>
<evidence type="ECO:0000259" key="1">
    <source>
        <dbReference type="SMART" id="SM00419"/>
    </source>
</evidence>
<evidence type="ECO:0000313" key="3">
    <source>
        <dbReference type="Proteomes" id="UP000243250"/>
    </source>
</evidence>
<dbReference type="STRING" id="555875.SAMN04488124_1771"/>
<keyword evidence="3" id="KW-1185">Reference proteome</keyword>
<dbReference type="SMART" id="SM00419">
    <property type="entry name" value="HTH_CRP"/>
    <property type="match status" value="1"/>
</dbReference>
<dbReference type="GO" id="GO:0003677">
    <property type="term" value="F:DNA binding"/>
    <property type="evidence" value="ECO:0007669"/>
    <property type="project" value="InterPro"/>
</dbReference>
<dbReference type="PANTHER" id="PTHR43704:SF2">
    <property type="entry name" value="HTH CRP-TYPE DOMAIN-CONTAINING PROTEIN"/>
    <property type="match status" value="1"/>
</dbReference>
<evidence type="ECO:0000313" key="2">
    <source>
        <dbReference type="EMBL" id="SFR47754.1"/>
    </source>
</evidence>
<organism evidence="2 3">
    <name type="scientific">Halogeometricum limi</name>
    <dbReference type="NCBI Taxonomy" id="555875"/>
    <lineage>
        <taxon>Archaea</taxon>
        <taxon>Methanobacteriati</taxon>
        <taxon>Methanobacteriota</taxon>
        <taxon>Stenosarchaea group</taxon>
        <taxon>Halobacteria</taxon>
        <taxon>Halobacteriales</taxon>
        <taxon>Haloferacaceae</taxon>
        <taxon>Halogeometricum</taxon>
    </lineage>
</organism>
<dbReference type="Proteomes" id="UP000243250">
    <property type="component" value="Unassembled WGS sequence"/>
</dbReference>
<dbReference type="Gene3D" id="1.10.10.10">
    <property type="entry name" value="Winged helix-like DNA-binding domain superfamily/Winged helix DNA-binding domain"/>
    <property type="match status" value="1"/>
</dbReference>
<dbReference type="SUPFAM" id="SSF46785">
    <property type="entry name" value="Winged helix' DNA-binding domain"/>
    <property type="match status" value="1"/>
</dbReference>
<dbReference type="GO" id="GO:0006355">
    <property type="term" value="P:regulation of DNA-templated transcription"/>
    <property type="evidence" value="ECO:0007669"/>
    <property type="project" value="InterPro"/>
</dbReference>
<dbReference type="RefSeq" id="WP_089879371.1">
    <property type="nucleotide sequence ID" value="NZ_FOYS01000002.1"/>
</dbReference>
<dbReference type="PANTHER" id="PTHR43704">
    <property type="entry name" value="BSR5907 PROTEIN"/>
    <property type="match status" value="1"/>
</dbReference>
<dbReference type="InterPro" id="IPR012318">
    <property type="entry name" value="HTH_CRP"/>
</dbReference>
<dbReference type="PIRSF" id="PIRSF004955">
    <property type="entry name" value="HTH_arch"/>
    <property type="match status" value="1"/>
</dbReference>
<dbReference type="AlphaFoldDB" id="A0A1I6GZX8"/>
<dbReference type="InterPro" id="IPR012015">
    <property type="entry name" value="UCP_HTH_arc"/>
</dbReference>
<dbReference type="CDD" id="cd00092">
    <property type="entry name" value="HTH_CRP"/>
    <property type="match status" value="1"/>
</dbReference>
<dbReference type="Pfam" id="PF25211">
    <property type="entry name" value="DUF7839"/>
    <property type="match status" value="1"/>
</dbReference>
<gene>
    <name evidence="2" type="ORF">SAMN04488124_1771</name>
</gene>
<dbReference type="OrthoDB" id="56502at2157"/>
<proteinExistence type="predicted"/>
<protein>
    <submittedName>
        <fullName evidence="2">Putative transcriptional regulator</fullName>
    </submittedName>
</protein>
<dbReference type="Pfam" id="PF13412">
    <property type="entry name" value="HTH_24"/>
    <property type="match status" value="1"/>
</dbReference>
<dbReference type="InterPro" id="IPR057161">
    <property type="entry name" value="DUF7839"/>
</dbReference>
<sequence length="264" mass="27366">MSGALEDKRTATRLRILVEIADRQPAVSQGEVAEAVGVTSQAVSEYTRQLVEDGYVEKEGRSRYRVTKEGVDWLFQEAKDLRRFADHVTDDVLESVQEDAAIATADVTAGETVTLTLRQGHLHASPDADGPATGVATTDAEAGEDVSITGFEGVIEMDPGSVTVVQVPPARSGGSRAVDVETLAAMCADADVVVAAGVEAVVSLRKAGVETETSLAAGDVAAAGAARGLSGVVVATTDLVGRVTDALRDGDVLYEVTEAARVAE</sequence>